<evidence type="ECO:0000259" key="4">
    <source>
        <dbReference type="SMART" id="SM00822"/>
    </source>
</evidence>
<dbReference type="Pfam" id="PF00106">
    <property type="entry name" value="adh_short"/>
    <property type="match status" value="1"/>
</dbReference>
<dbReference type="InterPro" id="IPR002347">
    <property type="entry name" value="SDR_fam"/>
</dbReference>
<evidence type="ECO:0000256" key="1">
    <source>
        <dbReference type="ARBA" id="ARBA00006484"/>
    </source>
</evidence>
<keyword evidence="2 5" id="KW-0560">Oxidoreductase</keyword>
<dbReference type="InterPro" id="IPR057326">
    <property type="entry name" value="KR_dom"/>
</dbReference>
<dbReference type="FunFam" id="3.40.50.720:FF:000084">
    <property type="entry name" value="Short-chain dehydrogenase reductase"/>
    <property type="match status" value="1"/>
</dbReference>
<dbReference type="SMART" id="SM00822">
    <property type="entry name" value="PKS_KR"/>
    <property type="match status" value="1"/>
</dbReference>
<dbReference type="SUPFAM" id="SSF51735">
    <property type="entry name" value="NAD(P)-binding Rossmann-fold domains"/>
    <property type="match status" value="1"/>
</dbReference>
<name>A0A6J4IZD4_9MICC</name>
<dbReference type="EC" id="1.1.1.100" evidence="5"/>
<protein>
    <submittedName>
        <fullName evidence="5">3-oxoacyl-[acyl-carrier protein] reductase</fullName>
        <ecNumber evidence="5">1.1.1.100</ecNumber>
    </submittedName>
</protein>
<dbReference type="GO" id="GO:0006633">
    <property type="term" value="P:fatty acid biosynthetic process"/>
    <property type="evidence" value="ECO:0007669"/>
    <property type="project" value="TreeGrafter"/>
</dbReference>
<dbReference type="RefSeq" id="WP_294569110.1">
    <property type="nucleotide sequence ID" value="NZ_CADCTE010000155.1"/>
</dbReference>
<feature type="domain" description="Ketoreductase" evidence="4">
    <location>
        <begin position="17"/>
        <end position="192"/>
    </location>
</feature>
<dbReference type="EMBL" id="CADCTE010000155">
    <property type="protein sequence ID" value="CAA9263449.1"/>
    <property type="molecule type" value="Genomic_DNA"/>
</dbReference>
<gene>
    <name evidence="5" type="ORF">AVDCRST_MAG83-2835</name>
</gene>
<dbReference type="GO" id="GO:0004316">
    <property type="term" value="F:3-oxoacyl-[acyl-carrier-protein] reductase (NADPH) activity"/>
    <property type="evidence" value="ECO:0007669"/>
    <property type="project" value="UniProtKB-EC"/>
</dbReference>
<dbReference type="InterPro" id="IPR036291">
    <property type="entry name" value="NAD(P)-bd_dom_sf"/>
</dbReference>
<dbReference type="PANTHER" id="PTHR42760:SF133">
    <property type="entry name" value="3-OXOACYL-[ACYL-CARRIER-PROTEIN] REDUCTASE"/>
    <property type="match status" value="1"/>
</dbReference>
<dbReference type="PRINTS" id="PR00081">
    <property type="entry name" value="GDHRDH"/>
</dbReference>
<dbReference type="PRINTS" id="PR00080">
    <property type="entry name" value="SDRFAMILY"/>
</dbReference>
<dbReference type="CDD" id="cd05233">
    <property type="entry name" value="SDR_c"/>
    <property type="match status" value="1"/>
</dbReference>
<dbReference type="Gene3D" id="3.40.50.720">
    <property type="entry name" value="NAD(P)-binding Rossmann-like Domain"/>
    <property type="match status" value="1"/>
</dbReference>
<evidence type="ECO:0000256" key="3">
    <source>
        <dbReference type="RuleBase" id="RU000363"/>
    </source>
</evidence>
<evidence type="ECO:0000256" key="2">
    <source>
        <dbReference type="ARBA" id="ARBA00023002"/>
    </source>
</evidence>
<dbReference type="GO" id="GO:0048038">
    <property type="term" value="F:quinone binding"/>
    <property type="evidence" value="ECO:0007669"/>
    <property type="project" value="TreeGrafter"/>
</dbReference>
<dbReference type="InterPro" id="IPR020904">
    <property type="entry name" value="Sc_DH/Rdtase_CS"/>
</dbReference>
<organism evidence="5">
    <name type="scientific">uncultured Arthrobacter sp</name>
    <dbReference type="NCBI Taxonomy" id="114050"/>
    <lineage>
        <taxon>Bacteria</taxon>
        <taxon>Bacillati</taxon>
        <taxon>Actinomycetota</taxon>
        <taxon>Actinomycetes</taxon>
        <taxon>Micrococcales</taxon>
        <taxon>Micrococcaceae</taxon>
        <taxon>Arthrobacter</taxon>
        <taxon>environmental samples</taxon>
    </lineage>
</organism>
<proteinExistence type="inferred from homology"/>
<accession>A0A6J4IZD4</accession>
<reference evidence="5" key="1">
    <citation type="submission" date="2020-02" db="EMBL/GenBank/DDBJ databases">
        <authorList>
            <person name="Meier V. D."/>
        </authorList>
    </citation>
    <scope>NUCLEOTIDE SEQUENCE</scope>
    <source>
        <strain evidence="5">AVDCRST_MAG83</strain>
    </source>
</reference>
<dbReference type="PROSITE" id="PS00061">
    <property type="entry name" value="ADH_SHORT"/>
    <property type="match status" value="1"/>
</dbReference>
<sequence>MTGTSPDGASGELVAGRTALVTGAGNGLGRAIALALAARGARVLLTGRQRDKLAAVAGEIGAAATVATVDTASPSSVAALAASLADEDISILVNNAGIAGPVAALWEVEPAEWDDVFAVNVRGVYLMCRAFLPPMIDRRSGDVVNIASVSGKRPLARRTPYTASKMAVIGLTSTLAHETGPFGICVNTVSPGPVSGPRMARNFAAEAARTGQTAAQAEEEFVGRSALRRMVTEDEVARAVLAVLNMPGLTGADIDVSAGMVAR</sequence>
<comment type="similarity">
    <text evidence="1 3">Belongs to the short-chain dehydrogenases/reductases (SDR) family.</text>
</comment>
<evidence type="ECO:0000313" key="5">
    <source>
        <dbReference type="EMBL" id="CAA9263449.1"/>
    </source>
</evidence>
<dbReference type="PANTHER" id="PTHR42760">
    <property type="entry name" value="SHORT-CHAIN DEHYDROGENASES/REDUCTASES FAMILY MEMBER"/>
    <property type="match status" value="1"/>
</dbReference>
<dbReference type="AlphaFoldDB" id="A0A6J4IZD4"/>